<sequence>MTLADTLFEAFEETRQRAPHIDCRLLAQMLDVSEGELQASRLGRGAVTLAITACDLVMLLPRLGPLEVVSEAPHSALASRLDSCRVSGGRHYASLGDDRALAMQLLLPCWYWVALSHERPDGGGEALPCVQIFDRFGRALHRFYLRAPSRQVRALLECYRAAHTPGFTRCIEAANEPATPSPGKLITEWRRLRGDGDFSALLRRHRLRRIDACRAVAGHFSQPVAPGRFILAMAHRCSRQQPTAVSIVHGAGTHRHRQGFEHFNHGRCGRLTLESDQLRLSLAGDALTEAWLVTRRDEGGLSSRLEGFDSKGRLLVALAT</sequence>
<keyword evidence="2" id="KW-1185">Reference proteome</keyword>
<reference evidence="1 2" key="1">
    <citation type="submission" date="2024-09" db="EMBL/GenBank/DDBJ databases">
        <authorList>
            <person name="Sun Q."/>
            <person name="Mori K."/>
        </authorList>
    </citation>
    <scope>NUCLEOTIDE SEQUENCE [LARGE SCALE GENOMIC DNA]</scope>
    <source>
        <strain evidence="1 2">CCM 7415</strain>
    </source>
</reference>
<dbReference type="EMBL" id="JBHLVX010000057">
    <property type="protein sequence ID" value="MFC0269308.1"/>
    <property type="molecule type" value="Genomic_DNA"/>
</dbReference>
<evidence type="ECO:0000313" key="1">
    <source>
        <dbReference type="EMBL" id="MFC0269308.1"/>
    </source>
</evidence>
<gene>
    <name evidence="1" type="ORF">ACFFHW_15165</name>
</gene>
<name>A0ABV6G728_9GAMM</name>
<accession>A0ABV6G728</accession>
<dbReference type="SUPFAM" id="SSF144064">
    <property type="entry name" value="Heme iron utilization protein-like"/>
    <property type="match status" value="1"/>
</dbReference>
<protein>
    <submittedName>
        <fullName evidence="1">ChuX/HutX family heme-like substrate-binding protein</fullName>
    </submittedName>
</protein>
<dbReference type="RefSeq" id="WP_019952960.1">
    <property type="nucleotide sequence ID" value="NZ_JBHLVX010000057.1"/>
</dbReference>
<dbReference type="InterPro" id="IPR053733">
    <property type="entry name" value="Heme_Transport_Util_sf"/>
</dbReference>
<dbReference type="Gene3D" id="3.40.1570.10">
    <property type="entry name" value="HemS/ChuS/ChuX like domains"/>
    <property type="match status" value="2"/>
</dbReference>
<evidence type="ECO:0000313" key="2">
    <source>
        <dbReference type="Proteomes" id="UP001589814"/>
    </source>
</evidence>
<organism evidence="1 2">
    <name type="scientific">Kushneria aurantia</name>
    <dbReference type="NCBI Taxonomy" id="504092"/>
    <lineage>
        <taxon>Bacteria</taxon>
        <taxon>Pseudomonadati</taxon>
        <taxon>Pseudomonadota</taxon>
        <taxon>Gammaproteobacteria</taxon>
        <taxon>Oceanospirillales</taxon>
        <taxon>Halomonadaceae</taxon>
        <taxon>Kushneria</taxon>
    </lineage>
</organism>
<proteinExistence type="predicted"/>
<dbReference type="Proteomes" id="UP001589814">
    <property type="component" value="Unassembled WGS sequence"/>
</dbReference>
<comment type="caution">
    <text evidence="1">The sequence shown here is derived from an EMBL/GenBank/DDBJ whole genome shotgun (WGS) entry which is preliminary data.</text>
</comment>